<sequence>MSNNNESMEIHLLREMIQDREARMARIQIKADDLQQKSKRLAGELEQVSKENTDSSIVLTTERTQLMHLRQKAIDQLETTERDFQRQSTSLQSFAQIVAKQTSNQKDMNNVDVAFVSKMQAQLCKAMHSMGILDHQMELCKKHADAHIKAEKENLVLVTEELSSVELNLMNELMKMDTERREVENDLTKQLDDVRKDIKAMQEQLGEGSDDENSDGDSQKESDEEEENEEEEEEESEEEDEEEREIKEELMNVLQEKKDELRKLEKSIEEYEEQILELEEHVEEMKAQAEDAAKRRAKKIEENGGIDPDARPVTPDAADQNDNDDPDEQSGQERRADQLNVISTDDEVTVPVHDGMAPENLTLSVNEGLENNEEPEPAALKDSTDERNERNESEQESHNGELAQAVSESILEKDAAGAEAQKDATAHNSEDHLDAGVLLSDPIQADSSLEKSSQGEENGDNAASCTGEEYLAQNDSAEINSMNSDEPSDVELAVKVLKEEEPTIEAEKKSTDFAANEEGADSGTAADAIDHDVTVTDGEIGNKAVDVESGVEPESQSSPSAEETSDFNEMEAEKALAVDDGSEKHDADESSSAAISVTGNVNDTGADATPEVEGQNQ</sequence>
<proteinExistence type="predicted"/>
<dbReference type="Proteomes" id="UP000198406">
    <property type="component" value="Unassembled WGS sequence"/>
</dbReference>
<dbReference type="OrthoDB" id="49399at2759"/>
<evidence type="ECO:0000313" key="4">
    <source>
        <dbReference type="Proteomes" id="UP000198406"/>
    </source>
</evidence>
<feature type="region of interest" description="Disordered" evidence="2">
    <location>
        <begin position="203"/>
        <end position="255"/>
    </location>
</feature>
<evidence type="ECO:0000256" key="1">
    <source>
        <dbReference type="SAM" id="Coils"/>
    </source>
</evidence>
<feature type="compositionally biased region" description="Basic and acidic residues" evidence="2">
    <location>
        <begin position="499"/>
        <end position="511"/>
    </location>
</feature>
<feature type="compositionally biased region" description="Acidic residues" evidence="2">
    <location>
        <begin position="222"/>
        <end position="243"/>
    </location>
</feature>
<keyword evidence="4" id="KW-1185">Reference proteome</keyword>
<feature type="compositionally biased region" description="Basic and acidic residues" evidence="2">
    <location>
        <begin position="571"/>
        <end position="588"/>
    </location>
</feature>
<organism evidence="3 4">
    <name type="scientific">Fistulifera solaris</name>
    <name type="common">Oleaginous diatom</name>
    <dbReference type="NCBI Taxonomy" id="1519565"/>
    <lineage>
        <taxon>Eukaryota</taxon>
        <taxon>Sar</taxon>
        <taxon>Stramenopiles</taxon>
        <taxon>Ochrophyta</taxon>
        <taxon>Bacillariophyta</taxon>
        <taxon>Bacillariophyceae</taxon>
        <taxon>Bacillariophycidae</taxon>
        <taxon>Naviculales</taxon>
        <taxon>Naviculaceae</taxon>
        <taxon>Fistulifera</taxon>
    </lineage>
</organism>
<dbReference type="InParanoid" id="A0A1Z5KIJ1"/>
<evidence type="ECO:0000256" key="2">
    <source>
        <dbReference type="SAM" id="MobiDB-lite"/>
    </source>
</evidence>
<feature type="compositionally biased region" description="Polar residues" evidence="2">
    <location>
        <begin position="590"/>
        <end position="603"/>
    </location>
</feature>
<name>A0A1Z5KIJ1_FISSO</name>
<keyword evidence="1" id="KW-0175">Coiled coil</keyword>
<feature type="coiled-coil region" evidence="1">
    <location>
        <begin position="17"/>
        <end position="51"/>
    </location>
</feature>
<protein>
    <submittedName>
        <fullName evidence="3">Uncharacterized protein</fullName>
    </submittedName>
</protein>
<dbReference type="EMBL" id="BDSP01000238">
    <property type="protein sequence ID" value="GAX26124.1"/>
    <property type="molecule type" value="Genomic_DNA"/>
</dbReference>
<feature type="region of interest" description="Disordered" evidence="2">
    <location>
        <begin position="499"/>
        <end position="617"/>
    </location>
</feature>
<feature type="region of interest" description="Disordered" evidence="2">
    <location>
        <begin position="285"/>
        <end position="468"/>
    </location>
</feature>
<feature type="compositionally biased region" description="Basic and acidic residues" evidence="2">
    <location>
        <begin position="244"/>
        <end position="255"/>
    </location>
</feature>
<feature type="compositionally biased region" description="Basic and acidic residues" evidence="2">
    <location>
        <begin position="382"/>
        <end position="399"/>
    </location>
</feature>
<accession>A0A1Z5KIJ1</accession>
<evidence type="ECO:0000313" key="3">
    <source>
        <dbReference type="EMBL" id="GAX26124.1"/>
    </source>
</evidence>
<feature type="compositionally biased region" description="Basic and acidic residues" evidence="2">
    <location>
        <begin position="285"/>
        <end position="302"/>
    </location>
</feature>
<feature type="compositionally biased region" description="Low complexity" evidence="2">
    <location>
        <begin position="552"/>
        <end position="562"/>
    </location>
</feature>
<comment type="caution">
    <text evidence="3">The sequence shown here is derived from an EMBL/GenBank/DDBJ whole genome shotgun (WGS) entry which is preliminary data.</text>
</comment>
<feature type="compositionally biased region" description="Basic and acidic residues" evidence="2">
    <location>
        <begin position="410"/>
        <end position="434"/>
    </location>
</feature>
<reference evidence="3 4" key="1">
    <citation type="journal article" date="2015" name="Plant Cell">
        <title>Oil accumulation by the oleaginous diatom Fistulifera solaris as revealed by the genome and transcriptome.</title>
        <authorList>
            <person name="Tanaka T."/>
            <person name="Maeda Y."/>
            <person name="Veluchamy A."/>
            <person name="Tanaka M."/>
            <person name="Abida H."/>
            <person name="Marechal E."/>
            <person name="Bowler C."/>
            <person name="Muto M."/>
            <person name="Sunaga Y."/>
            <person name="Tanaka M."/>
            <person name="Yoshino T."/>
            <person name="Taniguchi T."/>
            <person name="Fukuda Y."/>
            <person name="Nemoto M."/>
            <person name="Matsumoto M."/>
            <person name="Wong P.S."/>
            <person name="Aburatani S."/>
            <person name="Fujibuchi W."/>
        </authorList>
    </citation>
    <scope>NUCLEOTIDE SEQUENCE [LARGE SCALE GENOMIC DNA]</scope>
    <source>
        <strain evidence="3 4">JPCC DA0580</strain>
    </source>
</reference>
<dbReference type="AlphaFoldDB" id="A0A1Z5KIJ1"/>
<gene>
    <name evidence="3" type="ORF">FisN_24Hh003</name>
</gene>
<feature type="compositionally biased region" description="Acidic residues" evidence="2">
    <location>
        <begin position="319"/>
        <end position="330"/>
    </location>
</feature>
<feature type="compositionally biased region" description="Polar residues" evidence="2">
    <location>
        <begin position="445"/>
        <end position="464"/>
    </location>
</feature>